<feature type="domain" description="CHAD" evidence="2">
    <location>
        <begin position="216"/>
        <end position="502"/>
    </location>
</feature>
<dbReference type="InterPro" id="IPR038186">
    <property type="entry name" value="CHAD_dom_sf"/>
</dbReference>
<dbReference type="InterPro" id="IPR033469">
    <property type="entry name" value="CYTH-like_dom_sf"/>
</dbReference>
<feature type="domain" description="CYTH" evidence="1">
    <location>
        <begin position="2"/>
        <end position="201"/>
    </location>
</feature>
<evidence type="ECO:0000313" key="4">
    <source>
        <dbReference type="Proteomes" id="UP000648984"/>
    </source>
</evidence>
<dbReference type="Proteomes" id="UP000648984">
    <property type="component" value="Unassembled WGS sequence"/>
</dbReference>
<dbReference type="InterPro" id="IPR039013">
    <property type="entry name" value="YgiF"/>
</dbReference>
<dbReference type="RefSeq" id="WP_169261679.1">
    <property type="nucleotide sequence ID" value="NZ_WTVQ01000034.1"/>
</dbReference>
<protein>
    <submittedName>
        <fullName evidence="3">CHAD domain-containing protein</fullName>
    </submittedName>
</protein>
<dbReference type="SMART" id="SM00880">
    <property type="entry name" value="CHAD"/>
    <property type="match status" value="1"/>
</dbReference>
<dbReference type="SUPFAM" id="SSF55154">
    <property type="entry name" value="CYTH-like phosphatases"/>
    <property type="match status" value="1"/>
</dbReference>
<organism evidence="3 4">
    <name type="scientific">Aromatoleum diolicum</name>
    <dbReference type="NCBI Taxonomy" id="75796"/>
    <lineage>
        <taxon>Bacteria</taxon>
        <taxon>Pseudomonadati</taxon>
        <taxon>Pseudomonadota</taxon>
        <taxon>Betaproteobacteria</taxon>
        <taxon>Rhodocyclales</taxon>
        <taxon>Rhodocyclaceae</taxon>
        <taxon>Aromatoleum</taxon>
    </lineage>
</organism>
<keyword evidence="4" id="KW-1185">Reference proteome</keyword>
<name>A0ABX1QG88_9RHOO</name>
<sequence>MSQEVELKLTLPRKALPALRRHPLIAGAAKQGNAVTLDNTYFDTPELALKARKIAVRTRRHGRVQLQTVKCAAASTGGLTQRPEWEQAFSGTFDFSAIDAPKVRKLLLRHSPDLAPVFSTRFRRETRLYTQDDTARILMMIDTGEVIAGERREPICELELELVEGQPLDLLLLACRLAADIPLMPGDLSKAERGFRLHLGEPLTPLRAETSTIDANQTPVEAFRSLASSCLRQWQANAVGAATGGTPEFIHQLRVALRRLRSLLDLFAPALPADFVDDWKARLAQNADTFAEARDLDVLYEEILAPVTTDDAGHSGSEAAAVARLAERVRDARDQARQDALRSLDPAAQGRLLFGFSAALYALPANSLIGATDLRTFARLQLDRLLKKVRRRHAAAADRVPAHLHALRIALKRLRYGIEFFAPLMPAKAGKAYLAAVVRAQNALGFINDVDVARDRLAQWAGETPELRAAAAFVCGWHGRDYARLGRRALRDLDRLLPGKKPWGK</sequence>
<accession>A0ABX1QG88</accession>
<dbReference type="SMART" id="SM01118">
    <property type="entry name" value="CYTH"/>
    <property type="match status" value="1"/>
</dbReference>
<dbReference type="Pfam" id="PF05235">
    <property type="entry name" value="CHAD"/>
    <property type="match status" value="1"/>
</dbReference>
<dbReference type="PANTHER" id="PTHR39569:SF1">
    <property type="entry name" value="INORGANIC TRIPHOSPHATASE"/>
    <property type="match status" value="1"/>
</dbReference>
<dbReference type="PROSITE" id="PS51707">
    <property type="entry name" value="CYTH"/>
    <property type="match status" value="1"/>
</dbReference>
<evidence type="ECO:0000259" key="1">
    <source>
        <dbReference type="PROSITE" id="PS51707"/>
    </source>
</evidence>
<dbReference type="Gene3D" id="2.40.320.10">
    <property type="entry name" value="Hypothetical Protein Pfu-838710-001"/>
    <property type="match status" value="1"/>
</dbReference>
<comment type="caution">
    <text evidence="3">The sequence shown here is derived from an EMBL/GenBank/DDBJ whole genome shotgun (WGS) entry which is preliminary data.</text>
</comment>
<dbReference type="PANTHER" id="PTHR39569">
    <property type="entry name" value="INORGANIC TRIPHOSPHATASE"/>
    <property type="match status" value="1"/>
</dbReference>
<dbReference type="Pfam" id="PF01928">
    <property type="entry name" value="CYTH"/>
    <property type="match status" value="1"/>
</dbReference>
<dbReference type="PROSITE" id="PS51708">
    <property type="entry name" value="CHAD"/>
    <property type="match status" value="1"/>
</dbReference>
<gene>
    <name evidence="3" type="ORF">GPA25_17380</name>
</gene>
<dbReference type="InterPro" id="IPR007899">
    <property type="entry name" value="CHAD_dom"/>
</dbReference>
<proteinExistence type="predicted"/>
<dbReference type="CDD" id="cd07756">
    <property type="entry name" value="CYTH-like_Pase_CHAD"/>
    <property type="match status" value="1"/>
</dbReference>
<dbReference type="EMBL" id="WTVQ01000034">
    <property type="protein sequence ID" value="NMG76535.1"/>
    <property type="molecule type" value="Genomic_DNA"/>
</dbReference>
<evidence type="ECO:0000259" key="2">
    <source>
        <dbReference type="PROSITE" id="PS51708"/>
    </source>
</evidence>
<dbReference type="Gene3D" id="1.40.20.10">
    <property type="entry name" value="CHAD domain"/>
    <property type="match status" value="1"/>
</dbReference>
<dbReference type="InterPro" id="IPR023577">
    <property type="entry name" value="CYTH_domain"/>
</dbReference>
<evidence type="ECO:0000313" key="3">
    <source>
        <dbReference type="EMBL" id="NMG76535.1"/>
    </source>
</evidence>
<reference evidence="3 4" key="1">
    <citation type="submission" date="2019-12" db="EMBL/GenBank/DDBJ databases">
        <title>Comparative genomics gives insights into the taxonomy of the Azoarcus-Aromatoleum group and reveals separate origins of nif in the plant-associated Azoarcus and non-plant-associated Aromatoleum sub-groups.</title>
        <authorList>
            <person name="Lafos M."/>
            <person name="Maluk M."/>
            <person name="Batista M."/>
            <person name="Junghare M."/>
            <person name="Carmona M."/>
            <person name="Faoro H."/>
            <person name="Cruz L.M."/>
            <person name="Battistoni F."/>
            <person name="De Souza E."/>
            <person name="Pedrosa F."/>
            <person name="Chen W.-M."/>
            <person name="Poole P.S."/>
            <person name="Dixon R.A."/>
            <person name="James E.K."/>
        </authorList>
    </citation>
    <scope>NUCLEOTIDE SEQUENCE [LARGE SCALE GENOMIC DNA]</scope>
    <source>
        <strain evidence="3 4">22Lin</strain>
    </source>
</reference>